<dbReference type="NCBIfam" id="TIGR00655">
    <property type="entry name" value="PurU"/>
    <property type="match status" value="1"/>
</dbReference>
<dbReference type="InterPro" id="IPR004810">
    <property type="entry name" value="PurU"/>
</dbReference>
<dbReference type="InterPro" id="IPR036477">
    <property type="entry name" value="Formyl_transf_N_sf"/>
</dbReference>
<organism evidence="6 7">
    <name type="scientific">Modestobacter italicus (strain DSM 44449 / CECT 9708 / BC 501)</name>
    <dbReference type="NCBI Taxonomy" id="2732864"/>
    <lineage>
        <taxon>Bacteria</taxon>
        <taxon>Bacillati</taxon>
        <taxon>Actinomycetota</taxon>
        <taxon>Actinomycetes</taxon>
        <taxon>Geodermatophilales</taxon>
        <taxon>Geodermatophilaceae</taxon>
        <taxon>Modestobacter</taxon>
    </lineage>
</organism>
<keyword evidence="7" id="KW-1185">Reference proteome</keyword>
<dbReference type="AlphaFoldDB" id="I4EY19"/>
<evidence type="ECO:0000313" key="6">
    <source>
        <dbReference type="EMBL" id="CCH88282.1"/>
    </source>
</evidence>
<dbReference type="EC" id="3.5.1.10" evidence="3 4"/>
<proteinExistence type="inferred from homology"/>
<dbReference type="GO" id="GO:0006730">
    <property type="term" value="P:one-carbon metabolic process"/>
    <property type="evidence" value="ECO:0007669"/>
    <property type="project" value="UniProtKB-KW"/>
</dbReference>
<dbReference type="HAMAP" id="MF_01927">
    <property type="entry name" value="PurU"/>
    <property type="match status" value="1"/>
</dbReference>
<dbReference type="Gene3D" id="3.30.70.260">
    <property type="match status" value="1"/>
</dbReference>
<gene>
    <name evidence="3 6" type="primary">purU</name>
    <name evidence="6" type="ordered locus">MODMU_2853</name>
</gene>
<keyword evidence="1 3" id="KW-0554">One-carbon metabolism</keyword>
<evidence type="ECO:0000259" key="5">
    <source>
        <dbReference type="PROSITE" id="PS51671"/>
    </source>
</evidence>
<dbReference type="eggNOG" id="COG0788">
    <property type="taxonomic scope" value="Bacteria"/>
</dbReference>
<dbReference type="PROSITE" id="PS51671">
    <property type="entry name" value="ACT"/>
    <property type="match status" value="1"/>
</dbReference>
<dbReference type="InterPro" id="IPR044074">
    <property type="entry name" value="PurU_ACT"/>
</dbReference>
<dbReference type="CDD" id="cd04875">
    <property type="entry name" value="ACT_F4HF-DF"/>
    <property type="match status" value="1"/>
</dbReference>
<dbReference type="NCBIfam" id="NF004684">
    <property type="entry name" value="PRK06027.1"/>
    <property type="match status" value="1"/>
</dbReference>
<dbReference type="InterPro" id="IPR041729">
    <property type="entry name" value="Formyl-FH4-Hydrolase_C"/>
</dbReference>
<reference evidence="6 7" key="1">
    <citation type="journal article" date="2012" name="J. Bacteriol.">
        <title>Genome Sequence of Radiation-Resistant Modestobacter marinus Strain BC501, a Representative Actinobacterium That Thrives on Calcareous Stone Surfaces.</title>
        <authorList>
            <person name="Normand P."/>
            <person name="Gury J."/>
            <person name="Pujic P."/>
            <person name="Chouaia B."/>
            <person name="Crotti E."/>
            <person name="Brusetti L."/>
            <person name="Daffonchio D."/>
            <person name="Vacherie B."/>
            <person name="Barbe V."/>
            <person name="Medigue C."/>
            <person name="Calteau A."/>
            <person name="Ghodhbane-Gtari F."/>
            <person name="Essoussi I."/>
            <person name="Nouioui I."/>
            <person name="Abbassi-Ghozzi I."/>
            <person name="Gtari M."/>
        </authorList>
    </citation>
    <scope>NUCLEOTIDE SEQUENCE [LARGE SCALE GENOMIC DNA]</scope>
    <source>
        <strain evidence="7">BC 501</strain>
    </source>
</reference>
<dbReference type="GO" id="GO:0006189">
    <property type="term" value="P:'de novo' IMP biosynthetic process"/>
    <property type="evidence" value="ECO:0007669"/>
    <property type="project" value="UniProtKB-UniRule"/>
</dbReference>
<evidence type="ECO:0000256" key="1">
    <source>
        <dbReference type="ARBA" id="ARBA00022563"/>
    </source>
</evidence>
<dbReference type="InterPro" id="IPR045865">
    <property type="entry name" value="ACT-like_dom_sf"/>
</dbReference>
<dbReference type="SUPFAM" id="SSF55021">
    <property type="entry name" value="ACT-like"/>
    <property type="match status" value="1"/>
</dbReference>
<dbReference type="KEGG" id="mmar:MODMU_2853"/>
<dbReference type="InterPro" id="IPR002376">
    <property type="entry name" value="Formyl_transf_N"/>
</dbReference>
<dbReference type="SUPFAM" id="SSF53328">
    <property type="entry name" value="Formyltransferase"/>
    <property type="match status" value="1"/>
</dbReference>
<dbReference type="PANTHER" id="PTHR42706">
    <property type="entry name" value="FORMYLTETRAHYDROFOLATE DEFORMYLASE"/>
    <property type="match status" value="1"/>
</dbReference>
<dbReference type="Proteomes" id="UP000006461">
    <property type="component" value="Chromosome"/>
</dbReference>
<dbReference type="OMA" id="QILNIHH"/>
<comment type="similarity">
    <text evidence="3">Belongs to the PurU family.</text>
</comment>
<feature type="domain" description="ACT" evidence="5">
    <location>
        <begin position="11"/>
        <end position="99"/>
    </location>
</feature>
<evidence type="ECO:0000256" key="3">
    <source>
        <dbReference type="HAMAP-Rule" id="MF_01927"/>
    </source>
</evidence>
<comment type="pathway">
    <text evidence="3">Purine metabolism; IMP biosynthesis via de novo pathway; formate from 10-formyl-5,6,7,8-tetrahydrofolate: step 1/1.</text>
</comment>
<dbReference type="PATRIC" id="fig|477641.3.peg.2708"/>
<dbReference type="InterPro" id="IPR002912">
    <property type="entry name" value="ACT_dom"/>
</dbReference>
<keyword evidence="2 3" id="KW-0378">Hydrolase</keyword>
<protein>
    <recommendedName>
        <fullName evidence="3 4">Formyltetrahydrofolate deformylase</fullName>
        <ecNumber evidence="3 4">3.5.1.10</ecNumber>
    </recommendedName>
    <alternativeName>
        <fullName evidence="3">Formyl-FH(4) hydrolase</fullName>
    </alternativeName>
</protein>
<dbReference type="STRING" id="477641.MODMU_2853"/>
<sequence>MTRPADGQHGILVLSCVDAPGIVHAVSGLLVQEKCTIVESHQFDSLSSGMFYMRVEFKHVDGAPLDLPALRESFAETAQRFAMNWRLADAAERQRVVIMVSQYAHCLNDLLFRNSVGELNLDVVAVVSNHPTLQSTADFYGVPFTHIPVTRETKAEAEAALLDIVRSEGVELVILARYMQILSDDLCRQLGGRAINIHHSMLPSFKGARPYHQAHARGVKFIGATAHYVTADLDEGPIIEQEMLRVDHSSSPEQLAARGREAETRALAHAVRWHTENRVIIHENRTVVFE</sequence>
<dbReference type="UniPathway" id="UPA00074">
    <property type="reaction ID" value="UER00170"/>
</dbReference>
<accession>I4EY19</accession>
<dbReference type="OrthoDB" id="9806170at2"/>
<dbReference type="GO" id="GO:0008864">
    <property type="term" value="F:formyltetrahydrofolate deformylase activity"/>
    <property type="evidence" value="ECO:0007669"/>
    <property type="project" value="UniProtKB-UniRule"/>
</dbReference>
<dbReference type="Pfam" id="PF00551">
    <property type="entry name" value="Formyl_trans_N"/>
    <property type="match status" value="1"/>
</dbReference>
<evidence type="ECO:0000256" key="2">
    <source>
        <dbReference type="ARBA" id="ARBA00022801"/>
    </source>
</evidence>
<dbReference type="EMBL" id="FO203431">
    <property type="protein sequence ID" value="CCH88282.1"/>
    <property type="molecule type" value="Genomic_DNA"/>
</dbReference>
<feature type="active site" evidence="3">
    <location>
        <position position="234"/>
    </location>
</feature>
<dbReference type="PRINTS" id="PR01575">
    <property type="entry name" value="FFH4HYDRLASE"/>
</dbReference>
<name>I4EY19_MODI5</name>
<dbReference type="Gene3D" id="3.40.50.170">
    <property type="entry name" value="Formyl transferase, N-terminal domain"/>
    <property type="match status" value="1"/>
</dbReference>
<dbReference type="CDD" id="cd08648">
    <property type="entry name" value="FMT_core_Formyl-FH4-Hydrolase_C"/>
    <property type="match status" value="1"/>
</dbReference>
<dbReference type="HOGENOM" id="CLU_038395_3_0_11"/>
<evidence type="ECO:0000313" key="7">
    <source>
        <dbReference type="Proteomes" id="UP000006461"/>
    </source>
</evidence>
<comment type="catalytic activity">
    <reaction evidence="3">
        <text>(6R)-10-formyltetrahydrofolate + H2O = (6S)-5,6,7,8-tetrahydrofolate + formate + H(+)</text>
        <dbReference type="Rhea" id="RHEA:19833"/>
        <dbReference type="ChEBI" id="CHEBI:15377"/>
        <dbReference type="ChEBI" id="CHEBI:15378"/>
        <dbReference type="ChEBI" id="CHEBI:15740"/>
        <dbReference type="ChEBI" id="CHEBI:57453"/>
        <dbReference type="ChEBI" id="CHEBI:195366"/>
        <dbReference type="EC" id="3.5.1.10"/>
    </reaction>
</comment>
<keyword evidence="3" id="KW-0658">Purine biosynthesis</keyword>
<comment type="function">
    <text evidence="3">Catalyzes the hydrolysis of 10-formyltetrahydrofolate (formyl-FH4) to formate and tetrahydrofolate (FH4).</text>
</comment>
<dbReference type="PIRSF" id="PIRSF036480">
    <property type="entry name" value="FormyFH4_hydr"/>
    <property type="match status" value="1"/>
</dbReference>
<dbReference type="PANTHER" id="PTHR42706:SF1">
    <property type="entry name" value="FORMYLTETRAHYDROFOLATE DEFORMYLASE 2, MITOCHONDRIAL"/>
    <property type="match status" value="1"/>
</dbReference>
<evidence type="ECO:0000256" key="4">
    <source>
        <dbReference type="NCBIfam" id="TIGR00655"/>
    </source>
</evidence>